<organism evidence="2 3">
    <name type="scientific">Mesorhizobium japonicum</name>
    <dbReference type="NCBI Taxonomy" id="2066070"/>
    <lineage>
        <taxon>Bacteria</taxon>
        <taxon>Pseudomonadati</taxon>
        <taxon>Pseudomonadota</taxon>
        <taxon>Alphaproteobacteria</taxon>
        <taxon>Hyphomicrobiales</taxon>
        <taxon>Phyllobacteriaceae</taxon>
        <taxon>Mesorhizobium</taxon>
    </lineage>
</organism>
<dbReference type="InterPro" id="IPR037523">
    <property type="entry name" value="VOC_core"/>
</dbReference>
<dbReference type="SUPFAM" id="SSF54593">
    <property type="entry name" value="Glyoxalase/Bleomycin resistance protein/Dihydroxybiphenyl dioxygenase"/>
    <property type="match status" value="1"/>
</dbReference>
<name>A0A3M9X9J8_9HYPH</name>
<comment type="caution">
    <text evidence="2">The sequence shown here is derived from an EMBL/GenBank/DDBJ whole genome shotgun (WGS) entry which is preliminary data.</text>
</comment>
<dbReference type="EMBL" id="QKOD01000004">
    <property type="protein sequence ID" value="RNJ44531.1"/>
    <property type="molecule type" value="Genomic_DNA"/>
</dbReference>
<dbReference type="Gene3D" id="3.10.180.10">
    <property type="entry name" value="2,3-Dihydroxybiphenyl 1,2-Dioxygenase, domain 1"/>
    <property type="match status" value="1"/>
</dbReference>
<keyword evidence="2" id="KW-0456">Lyase</keyword>
<dbReference type="RefSeq" id="WP_123168566.1">
    <property type="nucleotide sequence ID" value="NZ_QKOD01000004.1"/>
</dbReference>
<dbReference type="PANTHER" id="PTHR36503">
    <property type="entry name" value="BLR2520 PROTEIN"/>
    <property type="match status" value="1"/>
</dbReference>
<reference evidence="2 3" key="1">
    <citation type="journal article" date="2018" name="Mol. Plant Microbe Interact.">
        <title>Taxonomically Different Co-Microsymbionts of a Relict Legume, Oxytropis popoviana, Have Complementary Sets of Symbiotic Genes and Together Increase the Efficiency of Plant Nodulation.</title>
        <authorList>
            <person name="Safronova V."/>
            <person name="Belimov A."/>
            <person name="Sazanova A."/>
            <person name="Chirak E."/>
            <person name="Verkhozina A."/>
            <person name="Kuznetsova I."/>
            <person name="Andronov E."/>
            <person name="Puhalsky J."/>
            <person name="Tikhonovich I."/>
        </authorList>
    </citation>
    <scope>NUCLEOTIDE SEQUENCE [LARGE SCALE GENOMIC DNA]</scope>
    <source>
        <strain evidence="2 3">Opo-235</strain>
    </source>
</reference>
<gene>
    <name evidence="2" type="ORF">DNR46_18045</name>
</gene>
<evidence type="ECO:0000313" key="2">
    <source>
        <dbReference type="EMBL" id="RNJ44531.1"/>
    </source>
</evidence>
<dbReference type="GO" id="GO:0016829">
    <property type="term" value="F:lyase activity"/>
    <property type="evidence" value="ECO:0007669"/>
    <property type="project" value="UniProtKB-KW"/>
</dbReference>
<sequence length="134" mass="14760">MTKMIFINLPVRDLQAATNFYLAIGGTLNPQFSNDQASSIMFSDSIGVMLLTHQHYGQFTTRQIGDARRDSQMLIALTAGSKDEVNATIEKGVAAGGRADPNPAQDLGFMFNRHIEDPDGNVWELLWMNPAAMQ</sequence>
<evidence type="ECO:0000313" key="3">
    <source>
        <dbReference type="Proteomes" id="UP000275436"/>
    </source>
</evidence>
<dbReference type="PANTHER" id="PTHR36503:SF2">
    <property type="entry name" value="BLR2408 PROTEIN"/>
    <property type="match status" value="1"/>
</dbReference>
<protein>
    <submittedName>
        <fullName evidence="2">Lactoylglutathione lyase</fullName>
    </submittedName>
</protein>
<dbReference type="InterPro" id="IPR029068">
    <property type="entry name" value="Glyas_Bleomycin-R_OHBP_Dase"/>
</dbReference>
<accession>A0A3M9X9J8</accession>
<dbReference type="Proteomes" id="UP000275436">
    <property type="component" value="Unassembled WGS sequence"/>
</dbReference>
<proteinExistence type="predicted"/>
<dbReference type="AlphaFoldDB" id="A0A3M9X9J8"/>
<dbReference type="Pfam" id="PF00903">
    <property type="entry name" value="Glyoxalase"/>
    <property type="match status" value="1"/>
</dbReference>
<feature type="domain" description="VOC" evidence="1">
    <location>
        <begin position="3"/>
        <end position="128"/>
    </location>
</feature>
<dbReference type="InterPro" id="IPR004360">
    <property type="entry name" value="Glyas_Fos-R_dOase_dom"/>
</dbReference>
<dbReference type="PROSITE" id="PS51819">
    <property type="entry name" value="VOC"/>
    <property type="match status" value="1"/>
</dbReference>
<evidence type="ECO:0000259" key="1">
    <source>
        <dbReference type="PROSITE" id="PS51819"/>
    </source>
</evidence>